<dbReference type="EMBL" id="BMVN01000032">
    <property type="protein sequence ID" value="GHA52825.1"/>
    <property type="molecule type" value="Genomic_DNA"/>
</dbReference>
<dbReference type="Gene3D" id="1.10.357.10">
    <property type="entry name" value="Tetracycline Repressor, domain 2"/>
    <property type="match status" value="1"/>
</dbReference>
<dbReference type="PANTHER" id="PTHR30055">
    <property type="entry name" value="HTH-TYPE TRANSCRIPTIONAL REGULATOR RUTR"/>
    <property type="match status" value="1"/>
</dbReference>
<dbReference type="PRINTS" id="PR00455">
    <property type="entry name" value="HTHTETR"/>
</dbReference>
<keyword evidence="2 4" id="KW-0238">DNA-binding</keyword>
<dbReference type="RefSeq" id="WP_189892207.1">
    <property type="nucleotide sequence ID" value="NZ_BMVN01000032.1"/>
</dbReference>
<reference evidence="8" key="1">
    <citation type="journal article" date="2019" name="Int. J. Syst. Evol. Microbiol.">
        <title>The Global Catalogue of Microorganisms (GCM) 10K type strain sequencing project: providing services to taxonomists for standard genome sequencing and annotation.</title>
        <authorList>
            <consortium name="The Broad Institute Genomics Platform"/>
            <consortium name="The Broad Institute Genome Sequencing Center for Infectious Disease"/>
            <person name="Wu L."/>
            <person name="Ma J."/>
        </authorList>
    </citation>
    <scope>NUCLEOTIDE SEQUENCE [LARGE SCALE GENOMIC DNA]</scope>
    <source>
        <strain evidence="8">JCM 4733</strain>
    </source>
</reference>
<keyword evidence="3" id="KW-0804">Transcription</keyword>
<dbReference type="Pfam" id="PF00440">
    <property type="entry name" value="TetR_N"/>
    <property type="match status" value="1"/>
</dbReference>
<organism evidence="7 8">
    <name type="scientific">Streptomyces canarius</name>
    <dbReference type="NCBI Taxonomy" id="285453"/>
    <lineage>
        <taxon>Bacteria</taxon>
        <taxon>Bacillati</taxon>
        <taxon>Actinomycetota</taxon>
        <taxon>Actinomycetes</taxon>
        <taxon>Kitasatosporales</taxon>
        <taxon>Streptomycetaceae</taxon>
        <taxon>Streptomyces</taxon>
    </lineage>
</organism>
<dbReference type="InterPro" id="IPR009057">
    <property type="entry name" value="Homeodomain-like_sf"/>
</dbReference>
<evidence type="ECO:0000256" key="3">
    <source>
        <dbReference type="ARBA" id="ARBA00023163"/>
    </source>
</evidence>
<gene>
    <name evidence="7" type="ORF">GCM10010345_66900</name>
</gene>
<feature type="region of interest" description="Disordered" evidence="5">
    <location>
        <begin position="1"/>
        <end position="21"/>
    </location>
</feature>
<dbReference type="Pfam" id="PF21597">
    <property type="entry name" value="TetR_C_43"/>
    <property type="match status" value="1"/>
</dbReference>
<dbReference type="InterPro" id="IPR001647">
    <property type="entry name" value="HTH_TetR"/>
</dbReference>
<dbReference type="InterPro" id="IPR049445">
    <property type="entry name" value="TetR_SbtR-like_C"/>
</dbReference>
<accession>A0ABQ3D1I8</accession>
<evidence type="ECO:0000259" key="6">
    <source>
        <dbReference type="PROSITE" id="PS50977"/>
    </source>
</evidence>
<keyword evidence="8" id="KW-1185">Reference proteome</keyword>
<dbReference type="InterPro" id="IPR050109">
    <property type="entry name" value="HTH-type_TetR-like_transc_reg"/>
</dbReference>
<comment type="caution">
    <text evidence="7">The sequence shown here is derived from an EMBL/GenBank/DDBJ whole genome shotgun (WGS) entry which is preliminary data.</text>
</comment>
<proteinExistence type="predicted"/>
<keyword evidence="1" id="KW-0805">Transcription regulation</keyword>
<evidence type="ECO:0000256" key="4">
    <source>
        <dbReference type="PROSITE-ProRule" id="PRU00335"/>
    </source>
</evidence>
<name>A0ABQ3D1I8_9ACTN</name>
<feature type="DNA-binding region" description="H-T-H motif" evidence="4">
    <location>
        <begin position="47"/>
        <end position="66"/>
    </location>
</feature>
<feature type="domain" description="HTH tetR-type" evidence="6">
    <location>
        <begin position="25"/>
        <end position="84"/>
    </location>
</feature>
<evidence type="ECO:0000256" key="5">
    <source>
        <dbReference type="SAM" id="MobiDB-lite"/>
    </source>
</evidence>
<evidence type="ECO:0000256" key="2">
    <source>
        <dbReference type="ARBA" id="ARBA00023125"/>
    </source>
</evidence>
<feature type="compositionally biased region" description="Basic and acidic residues" evidence="5">
    <location>
        <begin position="1"/>
        <end position="11"/>
    </location>
</feature>
<sequence length="221" mass="23350">MTVDTHGRAEPGEAAPRRPRRLDAARNYDALVAAARAEFQENGSDASLKAVARRAGVGIATLYRNFPTRTALLTAVYADDVADTVGALCRTASTAPAAGSGAEQAWRTLADWLDRFTRTVVEDAALREVFSPEALCPSSCRQALSEAVTELLAHAGTAPCAHPGAEADTFLRAAVSLAVSPLLTGGEREHALSLLLDGLRYHGEPGRHAGPQVTKERSAHE</sequence>
<dbReference type="SUPFAM" id="SSF46689">
    <property type="entry name" value="Homeodomain-like"/>
    <property type="match status" value="1"/>
</dbReference>
<dbReference type="PANTHER" id="PTHR30055:SF234">
    <property type="entry name" value="HTH-TYPE TRANSCRIPTIONAL REGULATOR BETI"/>
    <property type="match status" value="1"/>
</dbReference>
<dbReference type="PROSITE" id="PS50977">
    <property type="entry name" value="HTH_TETR_2"/>
    <property type="match status" value="1"/>
</dbReference>
<evidence type="ECO:0000313" key="8">
    <source>
        <dbReference type="Proteomes" id="UP000653644"/>
    </source>
</evidence>
<evidence type="ECO:0000256" key="1">
    <source>
        <dbReference type="ARBA" id="ARBA00023015"/>
    </source>
</evidence>
<protein>
    <submittedName>
        <fullName evidence="7">TetR family transcriptional regulator</fullName>
    </submittedName>
</protein>
<dbReference type="Proteomes" id="UP000653644">
    <property type="component" value="Unassembled WGS sequence"/>
</dbReference>
<evidence type="ECO:0000313" key="7">
    <source>
        <dbReference type="EMBL" id="GHA52825.1"/>
    </source>
</evidence>